<dbReference type="GeneID" id="118412126"/>
<name>A0A9J7KW36_BRAFL</name>
<organism evidence="3 4">
    <name type="scientific">Branchiostoma floridae</name>
    <name type="common">Florida lancelet</name>
    <name type="synonym">Amphioxus</name>
    <dbReference type="NCBI Taxonomy" id="7739"/>
    <lineage>
        <taxon>Eukaryota</taxon>
        <taxon>Metazoa</taxon>
        <taxon>Chordata</taxon>
        <taxon>Cephalochordata</taxon>
        <taxon>Leptocardii</taxon>
        <taxon>Amphioxiformes</taxon>
        <taxon>Branchiostomatidae</taxon>
        <taxon>Branchiostoma</taxon>
    </lineage>
</organism>
<dbReference type="Proteomes" id="UP000001554">
    <property type="component" value="Chromosome 3"/>
</dbReference>
<dbReference type="RefSeq" id="XP_035670664.1">
    <property type="nucleotide sequence ID" value="XM_035814771.1"/>
</dbReference>
<keyword evidence="2" id="KW-0732">Signal</keyword>
<dbReference type="OMA" id="EYNRCAS"/>
<dbReference type="AlphaFoldDB" id="A0A9J7KW36"/>
<accession>A0A9J7KW36</accession>
<feature type="region of interest" description="Disordered" evidence="1">
    <location>
        <begin position="43"/>
        <end position="62"/>
    </location>
</feature>
<evidence type="ECO:0000256" key="1">
    <source>
        <dbReference type="SAM" id="MobiDB-lite"/>
    </source>
</evidence>
<feature type="compositionally biased region" description="Acidic residues" evidence="1">
    <location>
        <begin position="48"/>
        <end position="62"/>
    </location>
</feature>
<protein>
    <submittedName>
        <fullName evidence="4">Uncharacterized protein LOC118412126</fullName>
    </submittedName>
</protein>
<sequence length="109" mass="12598">MKLTLCVLFFGCLALASAIPAERIQDLMSRVEDLQDQLEMAMEKRDQDDEDMLDEDMPADDEDLDAQEEYLRELLMETRGMFEYNRCASKCNNRPACLNGCKKHKNGKK</sequence>
<evidence type="ECO:0000313" key="4">
    <source>
        <dbReference type="RefSeq" id="XP_035670664.1"/>
    </source>
</evidence>
<feature type="chain" id="PRO_5039892948" evidence="2">
    <location>
        <begin position="19"/>
        <end position="109"/>
    </location>
</feature>
<feature type="signal peptide" evidence="2">
    <location>
        <begin position="1"/>
        <end position="18"/>
    </location>
</feature>
<evidence type="ECO:0000313" key="3">
    <source>
        <dbReference type="Proteomes" id="UP000001554"/>
    </source>
</evidence>
<reference evidence="3" key="1">
    <citation type="journal article" date="2020" name="Nat. Ecol. Evol.">
        <title>Deeply conserved synteny resolves early events in vertebrate evolution.</title>
        <authorList>
            <person name="Simakov O."/>
            <person name="Marletaz F."/>
            <person name="Yue J.X."/>
            <person name="O'Connell B."/>
            <person name="Jenkins J."/>
            <person name="Brandt A."/>
            <person name="Calef R."/>
            <person name="Tung C.H."/>
            <person name="Huang T.K."/>
            <person name="Schmutz J."/>
            <person name="Satoh N."/>
            <person name="Yu J.K."/>
            <person name="Putnam N.H."/>
            <person name="Green R.E."/>
            <person name="Rokhsar D.S."/>
        </authorList>
    </citation>
    <scope>NUCLEOTIDE SEQUENCE [LARGE SCALE GENOMIC DNA]</scope>
    <source>
        <strain evidence="3">S238N-H82</strain>
    </source>
</reference>
<evidence type="ECO:0000256" key="2">
    <source>
        <dbReference type="SAM" id="SignalP"/>
    </source>
</evidence>
<keyword evidence="3" id="KW-1185">Reference proteome</keyword>
<dbReference type="KEGG" id="bfo:118412126"/>
<gene>
    <name evidence="4" type="primary">LOC118412126</name>
</gene>
<proteinExistence type="predicted"/>
<reference evidence="4" key="2">
    <citation type="submission" date="2025-08" db="UniProtKB">
        <authorList>
            <consortium name="RefSeq"/>
        </authorList>
    </citation>
    <scope>IDENTIFICATION</scope>
    <source>
        <strain evidence="4">S238N-H82</strain>
        <tissue evidence="4">Testes</tissue>
    </source>
</reference>